<dbReference type="EMBL" id="BOOA01000122">
    <property type="protein sequence ID" value="GIH29378.1"/>
    <property type="molecule type" value="Genomic_DNA"/>
</dbReference>
<organism evidence="1 2">
    <name type="scientific">Acrocarpospora phusangensis</name>
    <dbReference type="NCBI Taxonomy" id="1070424"/>
    <lineage>
        <taxon>Bacteria</taxon>
        <taxon>Bacillati</taxon>
        <taxon>Actinomycetota</taxon>
        <taxon>Actinomycetes</taxon>
        <taxon>Streptosporangiales</taxon>
        <taxon>Streptosporangiaceae</taxon>
        <taxon>Acrocarpospora</taxon>
    </lineage>
</organism>
<accession>A0A919QIF5</accession>
<reference evidence="1" key="1">
    <citation type="submission" date="2021-01" db="EMBL/GenBank/DDBJ databases">
        <title>Whole genome shotgun sequence of Acrocarpospora phusangensis NBRC 108782.</title>
        <authorList>
            <person name="Komaki H."/>
            <person name="Tamura T."/>
        </authorList>
    </citation>
    <scope>NUCLEOTIDE SEQUENCE</scope>
    <source>
        <strain evidence="1">NBRC 108782</strain>
    </source>
</reference>
<gene>
    <name evidence="1" type="ORF">Aph01nite_76880</name>
</gene>
<dbReference type="Proteomes" id="UP000640052">
    <property type="component" value="Unassembled WGS sequence"/>
</dbReference>
<evidence type="ECO:0000313" key="1">
    <source>
        <dbReference type="EMBL" id="GIH29378.1"/>
    </source>
</evidence>
<sequence length="94" mass="10722">MTYVDHFGPHRALGVKAIHKIRWRKPTDRGATIRERASTCSCRATVYSLLTAGGLMFIRRFVDEDGEVEVRDSPWVRPVEAEEVWESLLKGHAV</sequence>
<dbReference type="AlphaFoldDB" id="A0A919QIF5"/>
<evidence type="ECO:0000313" key="2">
    <source>
        <dbReference type="Proteomes" id="UP000640052"/>
    </source>
</evidence>
<protein>
    <submittedName>
        <fullName evidence="1">Uncharacterized protein</fullName>
    </submittedName>
</protein>
<name>A0A919QIF5_9ACTN</name>
<keyword evidence="2" id="KW-1185">Reference proteome</keyword>
<dbReference type="RefSeq" id="WP_204045987.1">
    <property type="nucleotide sequence ID" value="NZ_BOOA01000122.1"/>
</dbReference>
<comment type="caution">
    <text evidence="1">The sequence shown here is derived from an EMBL/GenBank/DDBJ whole genome shotgun (WGS) entry which is preliminary data.</text>
</comment>
<proteinExistence type="predicted"/>